<evidence type="ECO:0000256" key="3">
    <source>
        <dbReference type="ARBA" id="ARBA00022490"/>
    </source>
</evidence>
<dbReference type="RefSeq" id="XP_012899272.1">
    <property type="nucleotide sequence ID" value="XM_013043818.1"/>
</dbReference>
<gene>
    <name evidence="8" type="ORF">GSBLH_T00000739001</name>
    <name evidence="9" type="ORF">GSBLH_T00004846001</name>
</gene>
<evidence type="ECO:0000313" key="10">
    <source>
        <dbReference type="Proteomes" id="UP000008312"/>
    </source>
</evidence>
<dbReference type="EMBL" id="FN668639">
    <property type="protein sequence ID" value="CBK20394.2"/>
    <property type="molecule type" value="Genomic_DNA"/>
</dbReference>
<protein>
    <recommendedName>
        <fullName evidence="11">T-complex protein 1 subunit zeta</fullName>
    </recommendedName>
</protein>
<dbReference type="GO" id="GO:0016887">
    <property type="term" value="F:ATP hydrolysis activity"/>
    <property type="evidence" value="ECO:0007669"/>
    <property type="project" value="InterPro"/>
</dbReference>
<keyword evidence="10" id="KW-1185">Reference proteome</keyword>
<dbReference type="OrthoDB" id="10052040at2759"/>
<dbReference type="SUPFAM" id="SSF48592">
    <property type="entry name" value="GroEL equatorial domain-like"/>
    <property type="match status" value="1"/>
</dbReference>
<dbReference type="InterPro" id="IPR027413">
    <property type="entry name" value="GROEL-like_equatorial_sf"/>
</dbReference>
<evidence type="ECO:0000313" key="9">
    <source>
        <dbReference type="EMBL" id="CBK25224.2"/>
    </source>
</evidence>
<dbReference type="GO" id="GO:0140662">
    <property type="term" value="F:ATP-dependent protein folding chaperone"/>
    <property type="evidence" value="ECO:0007669"/>
    <property type="project" value="InterPro"/>
</dbReference>
<dbReference type="FunCoup" id="D8LXT9">
    <property type="interactions" value="620"/>
</dbReference>
<dbReference type="InterPro" id="IPR017998">
    <property type="entry name" value="Chaperone_TCP-1"/>
</dbReference>
<dbReference type="FunFam" id="1.10.560.10:FF:000058">
    <property type="entry name" value="T-complex protein 1 subunit zeta"/>
    <property type="match status" value="1"/>
</dbReference>
<dbReference type="OMA" id="LHPRIMT"/>
<keyword evidence="6 7" id="KW-0143">Chaperone</keyword>
<dbReference type="FunFam" id="1.10.560.10:FF:000038">
    <property type="entry name" value="Chaperonin containing TCP1 subunit 6B"/>
    <property type="match status" value="1"/>
</dbReference>
<proteinExistence type="inferred from homology"/>
<evidence type="ECO:0000256" key="6">
    <source>
        <dbReference type="ARBA" id="ARBA00023186"/>
    </source>
</evidence>
<dbReference type="AlphaFoldDB" id="D8LXT9"/>
<dbReference type="PROSITE" id="PS00750">
    <property type="entry name" value="TCP1_1"/>
    <property type="match status" value="1"/>
</dbReference>
<dbReference type="PANTHER" id="PTHR11353">
    <property type="entry name" value="CHAPERONIN"/>
    <property type="match status" value="1"/>
</dbReference>
<evidence type="ECO:0000256" key="5">
    <source>
        <dbReference type="ARBA" id="ARBA00022840"/>
    </source>
</evidence>
<organism evidence="8">
    <name type="scientific">Blastocystis hominis</name>
    <dbReference type="NCBI Taxonomy" id="12968"/>
    <lineage>
        <taxon>Eukaryota</taxon>
        <taxon>Sar</taxon>
        <taxon>Stramenopiles</taxon>
        <taxon>Bigyra</taxon>
        <taxon>Opalozoa</taxon>
        <taxon>Opalinata</taxon>
        <taxon>Blastocystidae</taxon>
        <taxon>Blastocystis</taxon>
    </lineage>
</organism>
<dbReference type="InterPro" id="IPR002423">
    <property type="entry name" value="Cpn60/GroEL/TCP-1"/>
</dbReference>
<dbReference type="InterPro" id="IPR002194">
    <property type="entry name" value="Chaperonin_TCP-1_CS"/>
</dbReference>
<accession>D8LXT9</accession>
<evidence type="ECO:0000256" key="7">
    <source>
        <dbReference type="RuleBase" id="RU004187"/>
    </source>
</evidence>
<sequence>MSSLNLLNPKAEYIKKQQAMAVQITAASGMQEVLKTNLGPKGTMKMLVGSSGQIKLTKDGNVLLHEMQIQHPTASLIARTATAQDDITGDGTTSTVLFIGELMKVAARYVNEGVHPRLLTDGFEIAKTECLRFLDTFAEPIEDIENDHELLYSVARTSLRTKLEETLADHLTEMVTDAVLTVKRPGKPLDILMIEQMEMITKDALDSRLVKGLVLDHGARHPDMPKSLKNCYVLILNVSLEYEKSETNASFVYSTAQERDELVAAERKFTDDKVRKIIDFKNTLCPPDGDRSFVVINQKGIDPLSLDMLAKANILALRRAKRRNMERLSLACGGIPMNSVDDLSPAVLGFAGHVYEQTVGEDKFCFVEDVRNPFSCTLLLQGPNQQVVAQLKDAARDGIRAVKNALEDGRLVPGAGAFELAAYEDLMKMAGTVEGKAKLGVRAFAEALLVIPKTLAENSGFDVMDTILEVQEEIQKSGMKGGIDVVTGKVMLPSMEGVWDNYRVKRQFIQLSTVIASQLLLVDEVMSAGRNMGAQSQAPAEED</sequence>
<dbReference type="GeneID" id="24921847"/>
<evidence type="ECO:0000256" key="1">
    <source>
        <dbReference type="ARBA" id="ARBA00004496"/>
    </source>
</evidence>
<dbReference type="FunFam" id="3.50.7.10:FF:000004">
    <property type="entry name" value="T-complex protein 1 subunit zeta"/>
    <property type="match status" value="1"/>
</dbReference>
<dbReference type="Proteomes" id="UP000008312">
    <property type="component" value="Unassembled WGS sequence"/>
</dbReference>
<dbReference type="PRINTS" id="PR00304">
    <property type="entry name" value="TCOMPLEXTCP1"/>
</dbReference>
<dbReference type="PROSITE" id="PS00751">
    <property type="entry name" value="TCP1_2"/>
    <property type="match status" value="1"/>
</dbReference>
<keyword evidence="4 7" id="KW-0547">Nucleotide-binding</keyword>
<dbReference type="GO" id="GO:0051082">
    <property type="term" value="F:unfolded protein binding"/>
    <property type="evidence" value="ECO:0007669"/>
    <property type="project" value="InterPro"/>
</dbReference>
<comment type="subcellular location">
    <subcellularLocation>
        <location evidence="1">Cytoplasm</location>
    </subcellularLocation>
</comment>
<keyword evidence="5 7" id="KW-0067">ATP-binding</keyword>
<dbReference type="CDD" id="cd03342">
    <property type="entry name" value="TCP1_zeta"/>
    <property type="match status" value="1"/>
</dbReference>
<evidence type="ECO:0000256" key="4">
    <source>
        <dbReference type="ARBA" id="ARBA00022741"/>
    </source>
</evidence>
<evidence type="ECO:0000313" key="8">
    <source>
        <dbReference type="EMBL" id="CBK20394.2"/>
    </source>
</evidence>
<dbReference type="InterPro" id="IPR027410">
    <property type="entry name" value="TCP-1-like_intermed_sf"/>
</dbReference>
<reference evidence="8" key="1">
    <citation type="submission" date="2010-02" db="EMBL/GenBank/DDBJ databases">
        <title>Sequencing and annotation of the Blastocystis hominis genome.</title>
        <authorList>
            <person name="Wincker P."/>
        </authorList>
    </citation>
    <scope>NUCLEOTIDE SEQUENCE</scope>
    <source>
        <strain evidence="8">Singapore isolate B</strain>
    </source>
</reference>
<dbReference type="SUPFAM" id="SSF54849">
    <property type="entry name" value="GroEL-intermediate domain like"/>
    <property type="match status" value="1"/>
</dbReference>
<evidence type="ECO:0008006" key="11">
    <source>
        <dbReference type="Google" id="ProtNLM"/>
    </source>
</evidence>
<dbReference type="PROSITE" id="PS00995">
    <property type="entry name" value="TCP1_3"/>
    <property type="match status" value="1"/>
</dbReference>
<keyword evidence="3" id="KW-0963">Cytoplasm</keyword>
<dbReference type="GO" id="GO:0005524">
    <property type="term" value="F:ATP binding"/>
    <property type="evidence" value="ECO:0007669"/>
    <property type="project" value="UniProtKB-KW"/>
</dbReference>
<dbReference type="Gene3D" id="1.10.560.10">
    <property type="entry name" value="GroEL-like equatorial domain"/>
    <property type="match status" value="1"/>
</dbReference>
<dbReference type="GO" id="GO:0005737">
    <property type="term" value="C:cytoplasm"/>
    <property type="evidence" value="ECO:0007669"/>
    <property type="project" value="UniProtKB-SubCell"/>
</dbReference>
<dbReference type="Gene3D" id="3.50.7.10">
    <property type="entry name" value="GroEL"/>
    <property type="match status" value="1"/>
</dbReference>
<dbReference type="InParanoid" id="D8LXT9"/>
<dbReference type="GeneID" id="24918033"/>
<dbReference type="EMBL" id="FN668690">
    <property type="protein sequence ID" value="CBK25224.2"/>
    <property type="molecule type" value="Genomic_DNA"/>
</dbReference>
<name>D8LXT9_BLAHO</name>
<dbReference type="Pfam" id="PF00118">
    <property type="entry name" value="Cpn60_TCP1"/>
    <property type="match status" value="1"/>
</dbReference>
<dbReference type="InterPro" id="IPR027409">
    <property type="entry name" value="GroEL-like_apical_dom_sf"/>
</dbReference>
<dbReference type="RefSeq" id="XP_012894442.1">
    <property type="nucleotide sequence ID" value="XM_013038988.1"/>
</dbReference>
<dbReference type="SUPFAM" id="SSF52029">
    <property type="entry name" value="GroEL apical domain-like"/>
    <property type="match status" value="1"/>
</dbReference>
<dbReference type="Gene3D" id="3.30.260.10">
    <property type="entry name" value="TCP-1-like chaperonin intermediate domain"/>
    <property type="match status" value="1"/>
</dbReference>
<dbReference type="NCBIfam" id="TIGR02347">
    <property type="entry name" value="chap_CCT_zeta"/>
    <property type="match status" value="1"/>
</dbReference>
<dbReference type="InterPro" id="IPR012722">
    <property type="entry name" value="Chap_CCT_zeta"/>
</dbReference>
<evidence type="ECO:0000256" key="2">
    <source>
        <dbReference type="ARBA" id="ARBA00008020"/>
    </source>
</evidence>
<comment type="similarity">
    <text evidence="2 7">Belongs to the TCP-1 chaperonin family.</text>
</comment>